<evidence type="ECO:0000313" key="3">
    <source>
        <dbReference type="Proteomes" id="UP001497444"/>
    </source>
</evidence>
<gene>
    <name evidence="2" type="ORF">CSSPJE1EN1_LOCUS13024</name>
</gene>
<keyword evidence="1" id="KW-0472">Membrane</keyword>
<keyword evidence="3" id="KW-1185">Reference proteome</keyword>
<sequence>MEFCSRNGSTISLSAAEKKRRRKQEEQDMWILPGAGGSVNLTREIRGLIVKNLRLFSNALAVQQHNARAASVCELCKVCYYSSSWNTLEDNVLVGAVMRNLCVLVLRSLNAKRASMQERQTRLEREGEISMLVCLALSIQSIVLIPVQGFGMLGQDVEEDLSHILSANV</sequence>
<evidence type="ECO:0000256" key="1">
    <source>
        <dbReference type="SAM" id="Phobius"/>
    </source>
</evidence>
<accession>A0ABP0WL13</accession>
<protein>
    <submittedName>
        <fullName evidence="2">Uncharacterized protein</fullName>
    </submittedName>
</protein>
<dbReference type="EMBL" id="OZ020114">
    <property type="protein sequence ID" value="CAK9267546.1"/>
    <property type="molecule type" value="Genomic_DNA"/>
</dbReference>
<reference evidence="2" key="1">
    <citation type="submission" date="2024-02" db="EMBL/GenBank/DDBJ databases">
        <authorList>
            <consortium name="ELIXIR-Norway"/>
            <consortium name="Elixir Norway"/>
        </authorList>
    </citation>
    <scope>NUCLEOTIDE SEQUENCE</scope>
</reference>
<proteinExistence type="predicted"/>
<organism evidence="2 3">
    <name type="scientific">Sphagnum jensenii</name>
    <dbReference type="NCBI Taxonomy" id="128206"/>
    <lineage>
        <taxon>Eukaryota</taxon>
        <taxon>Viridiplantae</taxon>
        <taxon>Streptophyta</taxon>
        <taxon>Embryophyta</taxon>
        <taxon>Bryophyta</taxon>
        <taxon>Sphagnophytina</taxon>
        <taxon>Sphagnopsida</taxon>
        <taxon>Sphagnales</taxon>
        <taxon>Sphagnaceae</taxon>
        <taxon>Sphagnum</taxon>
    </lineage>
</organism>
<evidence type="ECO:0000313" key="2">
    <source>
        <dbReference type="EMBL" id="CAK9267546.1"/>
    </source>
</evidence>
<feature type="transmembrane region" description="Helical" evidence="1">
    <location>
        <begin position="129"/>
        <end position="147"/>
    </location>
</feature>
<keyword evidence="1" id="KW-0812">Transmembrane</keyword>
<name>A0ABP0WL13_9BRYO</name>
<dbReference type="Proteomes" id="UP001497444">
    <property type="component" value="Chromosome 19"/>
</dbReference>
<keyword evidence="1" id="KW-1133">Transmembrane helix</keyword>